<accession>A0A399IN84</accession>
<dbReference type="AlphaFoldDB" id="A0A399IN84"/>
<evidence type="ECO:0000313" key="4">
    <source>
        <dbReference type="Proteomes" id="UP000265930"/>
    </source>
</evidence>
<dbReference type="PANTHER" id="PTHR43364:SF4">
    <property type="entry name" value="NAD(P)-LINKED OXIDOREDUCTASE SUPERFAMILY PROTEIN"/>
    <property type="match status" value="1"/>
</dbReference>
<reference evidence="3 4" key="1">
    <citation type="submission" date="2018-08" db="EMBL/GenBank/DDBJ databases">
        <title>Genome of Clostridium chromiireducens C1, DSM12136.</title>
        <authorList>
            <person name="Xing M."/>
            <person name="Wei Y."/>
            <person name="Ang E.L."/>
            <person name="Zhao H."/>
            <person name="Zhang Y."/>
        </authorList>
    </citation>
    <scope>NUCLEOTIDE SEQUENCE [LARGE SCALE GENOMIC DNA]</scope>
    <source>
        <strain evidence="3 4">C1</strain>
    </source>
</reference>
<sequence>MKYTRLGNTGLEVSRICLGCMSYGNTGTGINDRPWTLREEESRKFIKLALDNGVNYFDLSNNYSDGDTERIVGRAIKDFVRRDDIVIADRVFAPMRPVPNGMGLSRKAIMTEIDDSLMRLGTDYIDIYEIGRFDYNTPLEETLEALNDLVKAGKVRYLGASTMYAWQLMKAIGIQKANGWHRFVVMENYYNLLYREEEREMLPLCESEGIGVTPWSPLARGRLTRPWADGVQTTERGKTDAHASQLNITTNLDKPVVDRLAEVAERRGVPMAQIALAWLLSKSVITSPIVGATKEQHIKDAVEAVELELSEDEIAALEEFYKPHASLNNYNFKPQTR</sequence>
<dbReference type="InterPro" id="IPR050523">
    <property type="entry name" value="AKR_Detox_Biosynth"/>
</dbReference>
<evidence type="ECO:0000256" key="1">
    <source>
        <dbReference type="ARBA" id="ARBA00023002"/>
    </source>
</evidence>
<organism evidence="3 4">
    <name type="scientific">Clostridium chromiireducens</name>
    <dbReference type="NCBI Taxonomy" id="225345"/>
    <lineage>
        <taxon>Bacteria</taxon>
        <taxon>Bacillati</taxon>
        <taxon>Bacillota</taxon>
        <taxon>Clostridia</taxon>
        <taxon>Eubacteriales</taxon>
        <taxon>Clostridiaceae</taxon>
        <taxon>Clostridium</taxon>
    </lineage>
</organism>
<dbReference type="CDD" id="cd19079">
    <property type="entry name" value="AKR_EcYajO-like"/>
    <property type="match status" value="1"/>
</dbReference>
<dbReference type="GO" id="GO:0005829">
    <property type="term" value="C:cytosol"/>
    <property type="evidence" value="ECO:0007669"/>
    <property type="project" value="TreeGrafter"/>
</dbReference>
<dbReference type="Gene3D" id="3.20.20.100">
    <property type="entry name" value="NADP-dependent oxidoreductase domain"/>
    <property type="match status" value="1"/>
</dbReference>
<protein>
    <submittedName>
        <fullName evidence="3">Aldo/keto reductase</fullName>
    </submittedName>
</protein>
<evidence type="ECO:0000259" key="2">
    <source>
        <dbReference type="Pfam" id="PF00248"/>
    </source>
</evidence>
<proteinExistence type="predicted"/>
<dbReference type="GO" id="GO:0016491">
    <property type="term" value="F:oxidoreductase activity"/>
    <property type="evidence" value="ECO:0007669"/>
    <property type="project" value="UniProtKB-KW"/>
</dbReference>
<dbReference type="RefSeq" id="WP_119366852.1">
    <property type="nucleotide sequence ID" value="NZ_QXDJ01000003.1"/>
</dbReference>
<gene>
    <name evidence="3" type="ORF">D2A34_12715</name>
</gene>
<dbReference type="InterPro" id="IPR036812">
    <property type="entry name" value="NAD(P)_OxRdtase_dom_sf"/>
</dbReference>
<dbReference type="InterPro" id="IPR023210">
    <property type="entry name" value="NADP_OxRdtase_dom"/>
</dbReference>
<evidence type="ECO:0000313" key="3">
    <source>
        <dbReference type="EMBL" id="RII34037.1"/>
    </source>
</evidence>
<dbReference type="FunFam" id="3.20.20.100:FF:000004">
    <property type="entry name" value="Oxidoreductase, aldo/keto reductase"/>
    <property type="match status" value="1"/>
</dbReference>
<feature type="domain" description="NADP-dependent oxidoreductase" evidence="2">
    <location>
        <begin position="15"/>
        <end position="321"/>
    </location>
</feature>
<comment type="caution">
    <text evidence="3">The sequence shown here is derived from an EMBL/GenBank/DDBJ whole genome shotgun (WGS) entry which is preliminary data.</text>
</comment>
<dbReference type="PANTHER" id="PTHR43364">
    <property type="entry name" value="NADH-SPECIFIC METHYLGLYOXAL REDUCTASE-RELATED"/>
    <property type="match status" value="1"/>
</dbReference>
<name>A0A399IN84_9CLOT</name>
<dbReference type="SUPFAM" id="SSF51430">
    <property type="entry name" value="NAD(P)-linked oxidoreductase"/>
    <property type="match status" value="1"/>
</dbReference>
<keyword evidence="1" id="KW-0560">Oxidoreductase</keyword>
<dbReference type="Proteomes" id="UP000265930">
    <property type="component" value="Unassembled WGS sequence"/>
</dbReference>
<dbReference type="EMBL" id="QXDJ01000003">
    <property type="protein sequence ID" value="RII34037.1"/>
    <property type="molecule type" value="Genomic_DNA"/>
</dbReference>
<dbReference type="Pfam" id="PF00248">
    <property type="entry name" value="Aldo_ket_red"/>
    <property type="match status" value="1"/>
</dbReference>